<protein>
    <submittedName>
        <fullName evidence="3">SHOCT domain-containing protein</fullName>
    </submittedName>
</protein>
<evidence type="ECO:0000256" key="1">
    <source>
        <dbReference type="SAM" id="MobiDB-lite"/>
    </source>
</evidence>
<reference evidence="3 4" key="1">
    <citation type="submission" date="2020-12" db="EMBL/GenBank/DDBJ databases">
        <title>Revised draft genomes of Rhodomicrobium vannielii ATCC 17100 and Rhodomicrobium udaipurense JA643.</title>
        <authorList>
            <person name="Conners E.M."/>
            <person name="Davenport E.J."/>
            <person name="Bose A."/>
        </authorList>
    </citation>
    <scope>NUCLEOTIDE SEQUENCE [LARGE SCALE GENOMIC DNA]</scope>
    <source>
        <strain evidence="3 4">JA643</strain>
    </source>
</reference>
<organism evidence="3 4">
    <name type="scientific">Rhodomicrobium udaipurense</name>
    <dbReference type="NCBI Taxonomy" id="1202716"/>
    <lineage>
        <taxon>Bacteria</taxon>
        <taxon>Pseudomonadati</taxon>
        <taxon>Pseudomonadota</taxon>
        <taxon>Alphaproteobacteria</taxon>
        <taxon>Hyphomicrobiales</taxon>
        <taxon>Hyphomicrobiaceae</taxon>
        <taxon>Rhodomicrobium</taxon>
    </lineage>
</organism>
<dbReference type="Proteomes" id="UP000623250">
    <property type="component" value="Unassembled WGS sequence"/>
</dbReference>
<evidence type="ECO:0000313" key="4">
    <source>
        <dbReference type="Proteomes" id="UP000623250"/>
    </source>
</evidence>
<accession>A0A8I1KKJ5</accession>
<sequence>MTNLTPEGERLVAAIADRYQIAIDSVKIMFDAVIRGGGSMAQFNLSEFGGGGQWMRGGMTMVGDMFNNSAKITVDNLCNDLSNLMSQPGIFAPQPQQPYANQNYSNQQQQSGGYGQSQYQGGGGFGQSSSGGWWPSELGNPSSTGGQNTTRYAYFPGSSRLAIDYGNGRVEIYDTTGYSVYGFGQQQGGGDSMTFSSQNGTVRIDTLPRVGGPAGQHAPAASAHGGEHASPAAVTTSGVPTASELRSAGLALLEQLGSLRDKGYISEEEFAAKKAEILKRL</sequence>
<gene>
    <name evidence="3" type="ORF">JDN41_11865</name>
</gene>
<dbReference type="RefSeq" id="WP_199502464.1">
    <property type="nucleotide sequence ID" value="NZ_JAEMUK010000078.1"/>
</dbReference>
<feature type="compositionally biased region" description="Low complexity" evidence="1">
    <location>
        <begin position="93"/>
        <end position="111"/>
    </location>
</feature>
<feature type="region of interest" description="Disordered" evidence="1">
    <location>
        <begin position="89"/>
        <end position="151"/>
    </location>
</feature>
<feature type="compositionally biased region" description="Gly residues" evidence="1">
    <location>
        <begin position="112"/>
        <end position="126"/>
    </location>
</feature>
<evidence type="ECO:0000313" key="3">
    <source>
        <dbReference type="EMBL" id="MBJ7544241.1"/>
    </source>
</evidence>
<evidence type="ECO:0000259" key="2">
    <source>
        <dbReference type="Pfam" id="PF09851"/>
    </source>
</evidence>
<dbReference type="InterPro" id="IPR018649">
    <property type="entry name" value="SHOCT"/>
</dbReference>
<comment type="caution">
    <text evidence="3">The sequence shown here is derived from an EMBL/GenBank/DDBJ whole genome shotgun (WGS) entry which is preliminary data.</text>
</comment>
<keyword evidence="4" id="KW-1185">Reference proteome</keyword>
<dbReference type="AlphaFoldDB" id="A0A8I1KKJ5"/>
<dbReference type="Pfam" id="PF09851">
    <property type="entry name" value="SHOCT"/>
    <property type="match status" value="1"/>
</dbReference>
<feature type="compositionally biased region" description="Polar residues" evidence="1">
    <location>
        <begin position="139"/>
        <end position="151"/>
    </location>
</feature>
<feature type="region of interest" description="Disordered" evidence="1">
    <location>
        <begin position="209"/>
        <end position="239"/>
    </location>
</feature>
<name>A0A8I1KKJ5_9HYPH</name>
<feature type="domain" description="SHOCT" evidence="2">
    <location>
        <begin position="253"/>
        <end position="278"/>
    </location>
</feature>
<proteinExistence type="predicted"/>
<dbReference type="EMBL" id="JAEMUK010000078">
    <property type="protein sequence ID" value="MBJ7544241.1"/>
    <property type="molecule type" value="Genomic_DNA"/>
</dbReference>